<dbReference type="EMBL" id="CP012333">
    <property type="protein sequence ID" value="AKV01776.1"/>
    <property type="molecule type" value="Genomic_DNA"/>
</dbReference>
<name>A0A0K1Q7J0_9BACT</name>
<dbReference type="AlphaFoldDB" id="A0A0K1Q7J0"/>
<dbReference type="KEGG" id="llu:AKJ09_08439"/>
<organism evidence="1 2">
    <name type="scientific">Labilithrix luteola</name>
    <dbReference type="NCBI Taxonomy" id="1391654"/>
    <lineage>
        <taxon>Bacteria</taxon>
        <taxon>Pseudomonadati</taxon>
        <taxon>Myxococcota</taxon>
        <taxon>Polyangia</taxon>
        <taxon>Polyangiales</taxon>
        <taxon>Labilitrichaceae</taxon>
        <taxon>Labilithrix</taxon>
    </lineage>
</organism>
<keyword evidence="2" id="KW-1185">Reference proteome</keyword>
<protein>
    <submittedName>
        <fullName evidence="1">Uncharacterized protein</fullName>
    </submittedName>
</protein>
<sequence length="124" mass="12533">MAVALGTLAAATLLACGTDAVGVDSCRKIEQARCENAPSCGIDLSTPVHRGDTPERNVAECIRFYDDACLHGLVAPADPGAIAVQACVDAINTGDCTVVKNPEKSAACAFLNPTPTTTDAGDGG</sequence>
<evidence type="ECO:0000313" key="2">
    <source>
        <dbReference type="Proteomes" id="UP000064967"/>
    </source>
</evidence>
<accession>A0A0K1Q7J0</accession>
<reference evidence="1 2" key="1">
    <citation type="submission" date="2015-08" db="EMBL/GenBank/DDBJ databases">
        <authorList>
            <person name="Babu N.S."/>
            <person name="Beckwith C.J."/>
            <person name="Beseler K.G."/>
            <person name="Brison A."/>
            <person name="Carone J.V."/>
            <person name="Caskin T.P."/>
            <person name="Diamond M."/>
            <person name="Durham M.E."/>
            <person name="Foxe J.M."/>
            <person name="Go M."/>
            <person name="Henderson B.A."/>
            <person name="Jones I.B."/>
            <person name="McGettigan J.A."/>
            <person name="Micheletti S.J."/>
            <person name="Nasrallah M.E."/>
            <person name="Ortiz D."/>
            <person name="Piller C.R."/>
            <person name="Privatt S.R."/>
            <person name="Schneider S.L."/>
            <person name="Sharp S."/>
            <person name="Smith T.C."/>
            <person name="Stanton J.D."/>
            <person name="Ullery H.E."/>
            <person name="Wilson R.J."/>
            <person name="Serrano M.G."/>
            <person name="Buck G."/>
            <person name="Lee V."/>
            <person name="Wang Y."/>
            <person name="Carvalho R."/>
            <person name="Voegtly L."/>
            <person name="Shi R."/>
            <person name="Duckworth R."/>
            <person name="Johnson A."/>
            <person name="Loviza R."/>
            <person name="Walstead R."/>
            <person name="Shah Z."/>
            <person name="Kiflezghi M."/>
            <person name="Wade K."/>
            <person name="Ball S.L."/>
            <person name="Bradley K.W."/>
            <person name="Asai D.J."/>
            <person name="Bowman C.A."/>
            <person name="Russell D.A."/>
            <person name="Pope W.H."/>
            <person name="Jacobs-Sera D."/>
            <person name="Hendrix R.W."/>
            <person name="Hatfull G.F."/>
        </authorList>
    </citation>
    <scope>NUCLEOTIDE SEQUENCE [LARGE SCALE GENOMIC DNA]</scope>
    <source>
        <strain evidence="1 2">DSM 27648</strain>
    </source>
</reference>
<gene>
    <name evidence="1" type="ORF">AKJ09_08439</name>
</gene>
<dbReference type="Proteomes" id="UP000064967">
    <property type="component" value="Chromosome"/>
</dbReference>
<proteinExistence type="predicted"/>
<evidence type="ECO:0000313" key="1">
    <source>
        <dbReference type="EMBL" id="AKV01776.1"/>
    </source>
</evidence>
<dbReference type="PATRIC" id="fig|1391654.3.peg.8550"/>